<gene>
    <name evidence="3" type="ORF">GJU39_20075</name>
</gene>
<sequence>MGNFFLLTLSLIFISTNFALANPEKGLLSTKRVAVTGGRIEGSLTADGVLSFRGIPYAAAPVGKLRWKAPQPLLPWKGVRNADDFGPRPVQESNLLYEFRSKEMSEDCLYLNVWTSASSNQEKRPVYVFIHGGSFIHGDGSQPAYDGESMAKQGVVYVSINYRLGVFGFMSHPELSKESGYGGSGNYGLLDQVAALEWIKKNISQFGGDPNRVTIGGESVGAQSVSAHMVSPLSRGLFAAAIAESGSLIDVRALVLPLNKSEELGTELTTFSKSGSIADMRLMPAEKLLKYVEKGNPRRFKPVIDGYFLKENPEKTFISGRQANVPLLIGWNAQEVPAMALFRLRRINTKNYKAAVERIYKEKAADVLALYPAATNAEVKKASSEFMSDRLINYSSWKLAELHAKQKSAPVYRYLFAQPHPGLNQRTIREGNAFQVLIKKLLNKVIAGTSFHASEIEYALGNLDVQDNYDWKTEDYKVSKQMQSYFVNFIKNGNPNGPGIDQIQLTNWPVYNGGNKAAFLKIAGNSSVETDTTEERYLFFQSLEQTE</sequence>
<dbReference type="AlphaFoldDB" id="A0A7K0G4U8"/>
<dbReference type="Proteomes" id="UP000487757">
    <property type="component" value="Unassembled WGS sequence"/>
</dbReference>
<feature type="domain" description="Carboxylesterase type B" evidence="2">
    <location>
        <begin position="31"/>
        <end position="539"/>
    </location>
</feature>
<keyword evidence="4" id="KW-1185">Reference proteome</keyword>
<dbReference type="Pfam" id="PF00135">
    <property type="entry name" value="COesterase"/>
    <property type="match status" value="1"/>
</dbReference>
<name>A0A7K0G4U8_9SPHI</name>
<proteinExistence type="predicted"/>
<organism evidence="3 4">
    <name type="scientific">Pedobacter petrophilus</name>
    <dbReference type="NCBI Taxonomy" id="1908241"/>
    <lineage>
        <taxon>Bacteria</taxon>
        <taxon>Pseudomonadati</taxon>
        <taxon>Bacteroidota</taxon>
        <taxon>Sphingobacteriia</taxon>
        <taxon>Sphingobacteriales</taxon>
        <taxon>Sphingobacteriaceae</taxon>
        <taxon>Pedobacter</taxon>
    </lineage>
</organism>
<dbReference type="InterPro" id="IPR002018">
    <property type="entry name" value="CarbesteraseB"/>
</dbReference>
<evidence type="ECO:0000259" key="2">
    <source>
        <dbReference type="Pfam" id="PF00135"/>
    </source>
</evidence>
<dbReference type="InterPro" id="IPR029058">
    <property type="entry name" value="AB_hydrolase_fold"/>
</dbReference>
<protein>
    <submittedName>
        <fullName evidence="3">Carboxylesterase family protein</fullName>
    </submittedName>
</protein>
<keyword evidence="1" id="KW-0732">Signal</keyword>
<feature type="signal peptide" evidence="1">
    <location>
        <begin position="1"/>
        <end position="21"/>
    </location>
</feature>
<accession>A0A7K0G4U8</accession>
<evidence type="ECO:0000313" key="4">
    <source>
        <dbReference type="Proteomes" id="UP000487757"/>
    </source>
</evidence>
<dbReference type="Gene3D" id="3.40.50.1820">
    <property type="entry name" value="alpha/beta hydrolase"/>
    <property type="match status" value="1"/>
</dbReference>
<dbReference type="SUPFAM" id="SSF53474">
    <property type="entry name" value="alpha/beta-Hydrolases"/>
    <property type="match status" value="1"/>
</dbReference>
<feature type="chain" id="PRO_5029778501" evidence="1">
    <location>
        <begin position="22"/>
        <end position="547"/>
    </location>
</feature>
<comment type="caution">
    <text evidence="3">The sequence shown here is derived from an EMBL/GenBank/DDBJ whole genome shotgun (WGS) entry which is preliminary data.</text>
</comment>
<dbReference type="PANTHER" id="PTHR11559">
    <property type="entry name" value="CARBOXYLESTERASE"/>
    <property type="match status" value="1"/>
</dbReference>
<dbReference type="InterPro" id="IPR050309">
    <property type="entry name" value="Type-B_Carboxylest/Lipase"/>
</dbReference>
<evidence type="ECO:0000313" key="3">
    <source>
        <dbReference type="EMBL" id="MRX78384.1"/>
    </source>
</evidence>
<evidence type="ECO:0000256" key="1">
    <source>
        <dbReference type="SAM" id="SignalP"/>
    </source>
</evidence>
<reference evidence="3 4" key="1">
    <citation type="submission" date="2019-11" db="EMBL/GenBank/DDBJ databases">
        <title>Pedobacter petrophilus genome.</title>
        <authorList>
            <person name="Feldbauer M.J."/>
            <person name="Newman J.D."/>
        </authorList>
    </citation>
    <scope>NUCLEOTIDE SEQUENCE [LARGE SCALE GENOMIC DNA]</scope>
    <source>
        <strain evidence="3 4">LMG 29686</strain>
    </source>
</reference>
<dbReference type="EMBL" id="WKKH01000050">
    <property type="protein sequence ID" value="MRX78384.1"/>
    <property type="molecule type" value="Genomic_DNA"/>
</dbReference>